<dbReference type="EMBL" id="PCRO01000023">
    <property type="protein sequence ID" value="PIP22837.1"/>
    <property type="molecule type" value="Genomic_DNA"/>
</dbReference>
<evidence type="ECO:0000313" key="2">
    <source>
        <dbReference type="EMBL" id="PIP22837.1"/>
    </source>
</evidence>
<name>A0A2G9YUD1_9BACT</name>
<organism evidence="2 3">
    <name type="scientific">Candidatus Nealsonbacteria bacterium CG23_combo_of_CG06-09_8_20_14_all_39_17</name>
    <dbReference type="NCBI Taxonomy" id="1974722"/>
    <lineage>
        <taxon>Bacteria</taxon>
        <taxon>Candidatus Nealsoniibacteriota</taxon>
    </lineage>
</organism>
<dbReference type="Pfam" id="PF18915">
    <property type="entry name" value="DUF5667"/>
    <property type="match status" value="1"/>
</dbReference>
<feature type="domain" description="DUF5667" evidence="1">
    <location>
        <begin position="84"/>
        <end position="172"/>
    </location>
</feature>
<dbReference type="InterPro" id="IPR043725">
    <property type="entry name" value="DUF5667"/>
</dbReference>
<gene>
    <name evidence="2" type="ORF">COX37_01825</name>
</gene>
<protein>
    <recommendedName>
        <fullName evidence="1">DUF5667 domain-containing protein</fullName>
    </recommendedName>
</protein>
<sequence>MANLTEKEIINKLKELKGIRPSTEWVLNTRAGFLPARNALHSNAGGYEKPKFSFLELFSFRRVLSASLVLVLIAVSTVLVSDNSLPGDSLYAVKKMKEKFQASMLASGDEKTNFQLKLVDDRLNDLNKITDQNKTRSLAVGIEEVKTTKAEVKKDILNSIQGKGKKEAVELAKKFAPVLKEIDAKQTEAYASLGIEPKEENSGLEAQYKTIVESEIKYLKTCTLSEESSSALKSAIDYYESGDYLSALISLPKDGN</sequence>
<dbReference type="Proteomes" id="UP000229976">
    <property type="component" value="Unassembled WGS sequence"/>
</dbReference>
<proteinExistence type="predicted"/>
<evidence type="ECO:0000313" key="3">
    <source>
        <dbReference type="Proteomes" id="UP000229976"/>
    </source>
</evidence>
<comment type="caution">
    <text evidence="2">The sequence shown here is derived from an EMBL/GenBank/DDBJ whole genome shotgun (WGS) entry which is preliminary data.</text>
</comment>
<reference evidence="2 3" key="1">
    <citation type="submission" date="2017-09" db="EMBL/GenBank/DDBJ databases">
        <title>Depth-based differentiation of microbial function through sediment-hosted aquifers and enrichment of novel symbionts in the deep terrestrial subsurface.</title>
        <authorList>
            <person name="Probst A.J."/>
            <person name="Ladd B."/>
            <person name="Jarett J.K."/>
            <person name="Geller-Mcgrath D.E."/>
            <person name="Sieber C.M."/>
            <person name="Emerson J.B."/>
            <person name="Anantharaman K."/>
            <person name="Thomas B.C."/>
            <person name="Malmstrom R."/>
            <person name="Stieglmeier M."/>
            <person name="Klingl A."/>
            <person name="Woyke T."/>
            <person name="Ryan C.M."/>
            <person name="Banfield J.F."/>
        </authorList>
    </citation>
    <scope>NUCLEOTIDE SEQUENCE [LARGE SCALE GENOMIC DNA]</scope>
    <source>
        <strain evidence="2">CG23_combo_of_CG06-09_8_20_14_all_39_17</strain>
    </source>
</reference>
<dbReference type="AlphaFoldDB" id="A0A2G9YUD1"/>
<evidence type="ECO:0000259" key="1">
    <source>
        <dbReference type="Pfam" id="PF18915"/>
    </source>
</evidence>
<accession>A0A2G9YUD1</accession>